<organism evidence="11 12">
    <name type="scientific">Microbulbifer echini</name>
    <dbReference type="NCBI Taxonomy" id="1529067"/>
    <lineage>
        <taxon>Bacteria</taxon>
        <taxon>Pseudomonadati</taxon>
        <taxon>Pseudomonadota</taxon>
        <taxon>Gammaproteobacteria</taxon>
        <taxon>Cellvibrionales</taxon>
        <taxon>Microbulbiferaceae</taxon>
        <taxon>Microbulbifer</taxon>
    </lineage>
</organism>
<dbReference type="PANTHER" id="PTHR21060:SF21">
    <property type="entry name" value="ACETATE KINASE"/>
    <property type="match status" value="1"/>
</dbReference>
<comment type="pathway">
    <text evidence="9">Metabolic intermediate biosynthesis; acetyl-CoA biosynthesis; acetyl-CoA from acetate: step 1/2.</text>
</comment>
<dbReference type="Pfam" id="PF00871">
    <property type="entry name" value="Acetate_kinase"/>
    <property type="match status" value="1"/>
</dbReference>
<feature type="binding site" evidence="9">
    <location>
        <position position="11"/>
    </location>
    <ligand>
        <name>Mg(2+)</name>
        <dbReference type="ChEBI" id="CHEBI:18420"/>
    </ligand>
</feature>
<keyword evidence="2 9" id="KW-0963">Cytoplasm</keyword>
<evidence type="ECO:0000256" key="6">
    <source>
        <dbReference type="ARBA" id="ARBA00022777"/>
    </source>
</evidence>
<feature type="binding site" evidence="9">
    <location>
        <begin position="209"/>
        <end position="213"/>
    </location>
    <ligand>
        <name>ATP</name>
        <dbReference type="ChEBI" id="CHEBI:30616"/>
    </ligand>
</feature>
<dbReference type="InterPro" id="IPR000890">
    <property type="entry name" value="Aliphatic_acid_kin_short-chain"/>
</dbReference>
<feature type="binding site" evidence="9">
    <location>
        <position position="386"/>
    </location>
    <ligand>
        <name>Mg(2+)</name>
        <dbReference type="ChEBI" id="CHEBI:18420"/>
    </ligand>
</feature>
<dbReference type="Proteomes" id="UP001569414">
    <property type="component" value="Unassembled WGS sequence"/>
</dbReference>
<dbReference type="EMBL" id="JBGMEL010000006">
    <property type="protein sequence ID" value="MFA0790468.1"/>
    <property type="molecule type" value="Genomic_DNA"/>
</dbReference>
<keyword evidence="8 9" id="KW-0460">Magnesium</keyword>
<protein>
    <recommendedName>
        <fullName evidence="9">Acetate kinase</fullName>
        <ecNumber evidence="9">2.7.2.1</ecNumber>
    </recommendedName>
    <alternativeName>
        <fullName evidence="9">Acetokinase</fullName>
    </alternativeName>
</protein>
<comment type="caution">
    <text evidence="11">The sequence shown here is derived from an EMBL/GenBank/DDBJ whole genome shotgun (WGS) entry which is preliminary data.</text>
</comment>
<dbReference type="SUPFAM" id="SSF53067">
    <property type="entry name" value="Actin-like ATPase domain"/>
    <property type="match status" value="2"/>
</dbReference>
<dbReference type="InterPro" id="IPR004372">
    <property type="entry name" value="Ac/propionate_kinase"/>
</dbReference>
<evidence type="ECO:0000256" key="7">
    <source>
        <dbReference type="ARBA" id="ARBA00022840"/>
    </source>
</evidence>
<evidence type="ECO:0000256" key="3">
    <source>
        <dbReference type="ARBA" id="ARBA00022679"/>
    </source>
</evidence>
<comment type="cofactor">
    <cofactor evidence="9">
        <name>Mg(2+)</name>
        <dbReference type="ChEBI" id="CHEBI:18420"/>
    </cofactor>
    <cofactor evidence="9">
        <name>Mn(2+)</name>
        <dbReference type="ChEBI" id="CHEBI:29035"/>
    </cofactor>
    <text evidence="9">Mg(2+). Can also accept Mn(2+).</text>
</comment>
<evidence type="ECO:0000256" key="1">
    <source>
        <dbReference type="ARBA" id="ARBA00008748"/>
    </source>
</evidence>
<keyword evidence="5 9" id="KW-0547">Nucleotide-binding</keyword>
<evidence type="ECO:0000256" key="2">
    <source>
        <dbReference type="ARBA" id="ARBA00022490"/>
    </source>
</evidence>
<evidence type="ECO:0000313" key="11">
    <source>
        <dbReference type="EMBL" id="MFA0790468.1"/>
    </source>
</evidence>
<keyword evidence="7 9" id="KW-0067">ATP-binding</keyword>
<comment type="subcellular location">
    <subcellularLocation>
        <location evidence="9">Cytoplasm</location>
    </subcellularLocation>
</comment>
<dbReference type="PANTHER" id="PTHR21060">
    <property type="entry name" value="ACETATE KINASE"/>
    <property type="match status" value="1"/>
</dbReference>
<dbReference type="InterPro" id="IPR023865">
    <property type="entry name" value="Aliphatic_acid_kinase_CS"/>
</dbReference>
<comment type="catalytic activity">
    <reaction evidence="9">
        <text>acetate + ATP = acetyl phosphate + ADP</text>
        <dbReference type="Rhea" id="RHEA:11352"/>
        <dbReference type="ChEBI" id="CHEBI:22191"/>
        <dbReference type="ChEBI" id="CHEBI:30089"/>
        <dbReference type="ChEBI" id="CHEBI:30616"/>
        <dbReference type="ChEBI" id="CHEBI:456216"/>
        <dbReference type="EC" id="2.7.2.1"/>
    </reaction>
</comment>
<feature type="site" description="Transition state stabilizer" evidence="9">
    <location>
        <position position="181"/>
    </location>
</feature>
<feature type="binding site" evidence="9">
    <location>
        <position position="18"/>
    </location>
    <ligand>
        <name>ATP</name>
        <dbReference type="ChEBI" id="CHEBI:30616"/>
    </ligand>
</feature>
<reference evidence="11 12" key="1">
    <citation type="submission" date="2024-08" db="EMBL/GenBank/DDBJ databases">
        <authorList>
            <person name="Ishaq N."/>
        </authorList>
    </citation>
    <scope>NUCLEOTIDE SEQUENCE [LARGE SCALE GENOMIC DNA]</scope>
    <source>
        <strain evidence="11 12">JCM 30400</strain>
    </source>
</reference>
<evidence type="ECO:0000256" key="8">
    <source>
        <dbReference type="ARBA" id="ARBA00022842"/>
    </source>
</evidence>
<comment type="subunit">
    <text evidence="9">Homodimer.</text>
</comment>
<keyword evidence="6 9" id="KW-0418">Kinase</keyword>
<dbReference type="PROSITE" id="PS01075">
    <property type="entry name" value="ACETATE_KINASE_1"/>
    <property type="match status" value="1"/>
</dbReference>
<dbReference type="PRINTS" id="PR00471">
    <property type="entry name" value="ACETATEKNASE"/>
</dbReference>
<keyword evidence="3 9" id="KW-0808">Transferase</keyword>
<evidence type="ECO:0000313" key="12">
    <source>
        <dbReference type="Proteomes" id="UP001569414"/>
    </source>
</evidence>
<keyword evidence="4 9" id="KW-0479">Metal-binding</keyword>
<dbReference type="EC" id="2.7.2.1" evidence="9"/>
<feature type="binding site" evidence="9">
    <location>
        <begin position="284"/>
        <end position="286"/>
    </location>
    <ligand>
        <name>ATP</name>
        <dbReference type="ChEBI" id="CHEBI:30616"/>
    </ligand>
</feature>
<dbReference type="PROSITE" id="PS01076">
    <property type="entry name" value="ACETATE_KINASE_2"/>
    <property type="match status" value="1"/>
</dbReference>
<evidence type="ECO:0000256" key="5">
    <source>
        <dbReference type="ARBA" id="ARBA00022741"/>
    </source>
</evidence>
<feature type="binding site" evidence="9">
    <location>
        <begin position="332"/>
        <end position="336"/>
    </location>
    <ligand>
        <name>ATP</name>
        <dbReference type="ChEBI" id="CHEBI:30616"/>
    </ligand>
</feature>
<dbReference type="GO" id="GO:0008776">
    <property type="term" value="F:acetate kinase activity"/>
    <property type="evidence" value="ECO:0007669"/>
    <property type="project" value="UniProtKB-EC"/>
</dbReference>
<dbReference type="CDD" id="cd24010">
    <property type="entry name" value="ASKHA_NBD_AcK_PK"/>
    <property type="match status" value="1"/>
</dbReference>
<dbReference type="PIRSF" id="PIRSF000722">
    <property type="entry name" value="Acetate_prop_kin"/>
    <property type="match status" value="1"/>
</dbReference>
<dbReference type="RefSeq" id="WP_371843213.1">
    <property type="nucleotide sequence ID" value="NZ_JBGMEL010000006.1"/>
</dbReference>
<evidence type="ECO:0000256" key="4">
    <source>
        <dbReference type="ARBA" id="ARBA00022723"/>
    </source>
</evidence>
<evidence type="ECO:0000256" key="9">
    <source>
        <dbReference type="HAMAP-Rule" id="MF_00020"/>
    </source>
</evidence>
<gene>
    <name evidence="9" type="primary">ackA</name>
    <name evidence="11" type="ORF">ACCI51_07900</name>
</gene>
<feature type="site" description="Transition state stabilizer" evidence="9">
    <location>
        <position position="242"/>
    </location>
</feature>
<keyword evidence="12" id="KW-1185">Reference proteome</keyword>
<dbReference type="HAMAP" id="MF_00020">
    <property type="entry name" value="Acetate_kinase"/>
    <property type="match status" value="1"/>
</dbReference>
<proteinExistence type="inferred from homology"/>
<dbReference type="Gene3D" id="3.30.420.40">
    <property type="match status" value="2"/>
</dbReference>
<name>A0ABV4NM33_9GAMM</name>
<feature type="active site" description="Proton donor/acceptor" evidence="9">
    <location>
        <position position="149"/>
    </location>
</feature>
<accession>A0ABV4NM33</accession>
<sequence>MPGPSLVLILNCGSSSLKFSAIDPADGAESLYGQAEALGTSAARLKWRQHNEEGDEQLSPTDDCESIIEALVGRFAESWSHLRERLMAIGHRVVHGGEHFADSALIDTKVLSAIRNCCELAPLHNPAALQGIQASLTAFPQLPQVAVFDTAFHQSMPDYAYLYALPYSLYRDHHIRRYGMHGSSHRSIAERGAQLLKTPIDKVNIISGHLGNGASICAIKGGQSLDTSMGLTPLEGLVMGSRCGDLDPGLLLHLGEALDYSLAELELLLNRKSGLLGISELSNDCRELEEAMAKGHAGARLALNIFCYRLAKYIAAYTVPLKRLDALVFTGGIGENSSWVRRKTIDWLSPLGYQLDAERNEKIRFGAEGRISRIGTPDIFVIPTREDWVIARDTARLAAKAQ</sequence>
<comment type="function">
    <text evidence="9">Catalyzes the formation of acetyl phosphate from acetate and ATP. Can also catalyze the reverse reaction.</text>
</comment>
<dbReference type="NCBIfam" id="TIGR00016">
    <property type="entry name" value="ackA"/>
    <property type="match status" value="1"/>
</dbReference>
<comment type="similarity">
    <text evidence="1 9 10">Belongs to the acetokinase family.</text>
</comment>
<dbReference type="InterPro" id="IPR043129">
    <property type="entry name" value="ATPase_NBD"/>
</dbReference>
<evidence type="ECO:0000256" key="10">
    <source>
        <dbReference type="RuleBase" id="RU003835"/>
    </source>
</evidence>
<feature type="binding site" evidence="9">
    <location>
        <position position="92"/>
    </location>
    <ligand>
        <name>substrate</name>
    </ligand>
</feature>